<reference evidence="1" key="1">
    <citation type="submission" date="2021-08" db="EMBL/GenBank/DDBJ databases">
        <title>Prevotella lacticifex sp. nov., isolated from rumen of cow.</title>
        <authorList>
            <person name="Shinkai T."/>
            <person name="Ikeyama N."/>
            <person name="Kumagai M."/>
            <person name="Ohmori H."/>
            <person name="Sakamoto M."/>
            <person name="Ohkuma M."/>
            <person name="Mitsumori M."/>
        </authorList>
    </citation>
    <scope>NUCLEOTIDE SEQUENCE</scope>
    <source>
        <strain evidence="1">JCM 8259</strain>
    </source>
</reference>
<protein>
    <submittedName>
        <fullName evidence="1">Uncharacterized protein</fullName>
    </submittedName>
</protein>
<dbReference type="RefSeq" id="WP_013065503.1">
    <property type="nucleotide sequence ID" value="NZ_BPTT01000001.1"/>
</dbReference>
<accession>A0AA37I1T8</accession>
<proteinExistence type="predicted"/>
<name>A0AA37I1T8_XYLRU</name>
<evidence type="ECO:0000313" key="2">
    <source>
        <dbReference type="Proteomes" id="UP000887097"/>
    </source>
</evidence>
<comment type="caution">
    <text evidence="1">The sequence shown here is derived from an EMBL/GenBank/DDBJ whole genome shotgun (WGS) entry which is preliminary data.</text>
</comment>
<sequence>MNIINQFLEDPFLQDNENEAFTNDSHRLAEINESFSQHPYNKPTLHLLPSVKQNQIWSIKKEYLDYEGTLQINQVPMLVLSTTDPEYLDDDNGFIRVCPITPFVEMAADSDQVCDDLSILGFPFMIETWNEQPILLDLLDKFCGHYYADMTEQNDSLNIDQRKFRELEISRARFLNHSIIAYTNESDRAKAFSFTVDLCYSNAVKTKHMPRVNNMTPVFINLRDNEEYATAAKHGRVLSENDCIDFESEEMPIRIEVRKKSQKFVLTIIPKVEIQLISSDKKTINGTSNDERIVFDGLKSGLYKIILSDNKTISIRIR</sequence>
<dbReference type="Proteomes" id="UP000887097">
    <property type="component" value="Unassembled WGS sequence"/>
</dbReference>
<evidence type="ECO:0000313" key="1">
    <source>
        <dbReference type="EMBL" id="GJG32934.1"/>
    </source>
</evidence>
<organism evidence="1 2">
    <name type="scientific">Xylanibacter ruminicola</name>
    <name type="common">Prevotella ruminicola</name>
    <dbReference type="NCBI Taxonomy" id="839"/>
    <lineage>
        <taxon>Bacteria</taxon>
        <taxon>Pseudomonadati</taxon>
        <taxon>Bacteroidota</taxon>
        <taxon>Bacteroidia</taxon>
        <taxon>Bacteroidales</taxon>
        <taxon>Prevotellaceae</taxon>
        <taxon>Xylanibacter</taxon>
    </lineage>
</organism>
<dbReference type="EMBL" id="BPTT01000001">
    <property type="protein sequence ID" value="GJG32934.1"/>
    <property type="molecule type" value="Genomic_DNA"/>
</dbReference>
<gene>
    <name evidence="1" type="ORF">PRMUPPPA20_10430</name>
</gene>
<dbReference type="AlphaFoldDB" id="A0AA37I1T8"/>
<dbReference type="GeneID" id="31500079"/>